<accession>A0A6A6VY97</accession>
<feature type="transmembrane region" description="Helical" evidence="1">
    <location>
        <begin position="225"/>
        <end position="248"/>
    </location>
</feature>
<gene>
    <name evidence="2" type="ORF">EJ05DRAFT_503538</name>
</gene>
<keyword evidence="3" id="KW-1185">Reference proteome</keyword>
<dbReference type="EMBL" id="ML996578">
    <property type="protein sequence ID" value="KAF2755233.1"/>
    <property type="molecule type" value="Genomic_DNA"/>
</dbReference>
<evidence type="ECO:0000313" key="2">
    <source>
        <dbReference type="EMBL" id="KAF2755233.1"/>
    </source>
</evidence>
<keyword evidence="1" id="KW-0472">Membrane</keyword>
<name>A0A6A6VY97_9PEZI</name>
<keyword evidence="1" id="KW-0812">Transmembrane</keyword>
<dbReference type="GeneID" id="54488491"/>
<dbReference type="Proteomes" id="UP000799437">
    <property type="component" value="Unassembled WGS sequence"/>
</dbReference>
<sequence>MKFLDSSRQHWKFSKRQDVEAQALVSATSICGYKDGNALSSRTAEPGYRCRYDGAAQVWGFCTESIDDIAGCRLNSACFDLNSCTSGCGWLNDPSGHTVKWLDDPRKHTYIWLLIVVWCIYSTKSSRGFCSAALLTANIDQTYTYLDCADSATIDHLQVTPTDTPETTSSTFSSTVMPAVASFTSSLPSATTGVVPITTPAPAALTATPSTATDTEASNRAPLPAIIGGVLGGLVLTCCTLLVLLLVFRRRSKPHVCKDIKPTIKGPYPVSNDTNDMDVKYYISDIKGSLKGSRATLRVNRSPVEISESNYWSRSPVELAG</sequence>
<dbReference type="AlphaFoldDB" id="A0A6A6VY97"/>
<dbReference type="RefSeq" id="XP_033597684.1">
    <property type="nucleotide sequence ID" value="XM_033747437.1"/>
</dbReference>
<proteinExistence type="predicted"/>
<evidence type="ECO:0000256" key="1">
    <source>
        <dbReference type="SAM" id="Phobius"/>
    </source>
</evidence>
<organism evidence="2 3">
    <name type="scientific">Pseudovirgaria hyperparasitica</name>
    <dbReference type="NCBI Taxonomy" id="470096"/>
    <lineage>
        <taxon>Eukaryota</taxon>
        <taxon>Fungi</taxon>
        <taxon>Dikarya</taxon>
        <taxon>Ascomycota</taxon>
        <taxon>Pezizomycotina</taxon>
        <taxon>Dothideomycetes</taxon>
        <taxon>Dothideomycetes incertae sedis</taxon>
        <taxon>Acrospermales</taxon>
        <taxon>Acrospermaceae</taxon>
        <taxon>Pseudovirgaria</taxon>
    </lineage>
</organism>
<protein>
    <submittedName>
        <fullName evidence="2">Uncharacterized protein</fullName>
    </submittedName>
</protein>
<evidence type="ECO:0000313" key="3">
    <source>
        <dbReference type="Proteomes" id="UP000799437"/>
    </source>
</evidence>
<reference evidence="2" key="1">
    <citation type="journal article" date="2020" name="Stud. Mycol.">
        <title>101 Dothideomycetes genomes: a test case for predicting lifestyles and emergence of pathogens.</title>
        <authorList>
            <person name="Haridas S."/>
            <person name="Albert R."/>
            <person name="Binder M."/>
            <person name="Bloem J."/>
            <person name="Labutti K."/>
            <person name="Salamov A."/>
            <person name="Andreopoulos B."/>
            <person name="Baker S."/>
            <person name="Barry K."/>
            <person name="Bills G."/>
            <person name="Bluhm B."/>
            <person name="Cannon C."/>
            <person name="Castanera R."/>
            <person name="Culley D."/>
            <person name="Daum C."/>
            <person name="Ezra D."/>
            <person name="Gonzalez J."/>
            <person name="Henrissat B."/>
            <person name="Kuo A."/>
            <person name="Liang C."/>
            <person name="Lipzen A."/>
            <person name="Lutzoni F."/>
            <person name="Magnuson J."/>
            <person name="Mondo S."/>
            <person name="Nolan M."/>
            <person name="Ohm R."/>
            <person name="Pangilinan J."/>
            <person name="Park H.-J."/>
            <person name="Ramirez L."/>
            <person name="Alfaro M."/>
            <person name="Sun H."/>
            <person name="Tritt A."/>
            <person name="Yoshinaga Y."/>
            <person name="Zwiers L.-H."/>
            <person name="Turgeon B."/>
            <person name="Goodwin S."/>
            <person name="Spatafora J."/>
            <person name="Crous P."/>
            <person name="Grigoriev I."/>
        </authorList>
    </citation>
    <scope>NUCLEOTIDE SEQUENCE</scope>
    <source>
        <strain evidence="2">CBS 121739</strain>
    </source>
</reference>
<dbReference type="OrthoDB" id="3547571at2759"/>
<keyword evidence="1" id="KW-1133">Transmembrane helix</keyword>